<dbReference type="EMBL" id="JAVRIE010000001">
    <property type="protein sequence ID" value="MDT0581455.1"/>
    <property type="molecule type" value="Genomic_DNA"/>
</dbReference>
<reference evidence="2 3" key="1">
    <citation type="submission" date="2023-09" db="EMBL/GenBank/DDBJ databases">
        <authorList>
            <person name="Rey-Velasco X."/>
        </authorList>
    </citation>
    <scope>NUCLEOTIDE SEQUENCE [LARGE SCALE GENOMIC DNA]</scope>
    <source>
        <strain evidence="2 3">W409</strain>
    </source>
</reference>
<dbReference type="Pfam" id="PF05751">
    <property type="entry name" value="FixH"/>
    <property type="match status" value="1"/>
</dbReference>
<keyword evidence="1" id="KW-1133">Transmembrane helix</keyword>
<comment type="caution">
    <text evidence="2">The sequence shown here is derived from an EMBL/GenBank/DDBJ whole genome shotgun (WGS) entry which is preliminary data.</text>
</comment>
<keyword evidence="1" id="KW-0812">Transmembrane</keyword>
<dbReference type="AlphaFoldDB" id="A0AAW8R027"/>
<evidence type="ECO:0000256" key="1">
    <source>
        <dbReference type="SAM" id="Phobius"/>
    </source>
</evidence>
<gene>
    <name evidence="2" type="ORF">RM544_02820</name>
</gene>
<feature type="transmembrane region" description="Helical" evidence="1">
    <location>
        <begin position="13"/>
        <end position="36"/>
    </location>
</feature>
<dbReference type="Proteomes" id="UP001249020">
    <property type="component" value="Unassembled WGS sequence"/>
</dbReference>
<name>A0AAW8R027_9ALTE</name>
<keyword evidence="3" id="KW-1185">Reference proteome</keyword>
<sequence length="163" mass="18591">METQDIKPWYKQFYPWFLICIPLSSFIVGGIVISYATDGSDSLVIDDYYKEGKTINSRLDKIQAAKELEIKTLFNIEDGIISVEFVSGLPSTLEALKLDFFHVTQEEKDFHVLLSADANGIYRASTDADYQGKWRVRLTPLDEAWKVQQNVNLPARSPIKLEP</sequence>
<protein>
    <submittedName>
        <fullName evidence="2">FixH family protein</fullName>
    </submittedName>
</protein>
<evidence type="ECO:0000313" key="2">
    <source>
        <dbReference type="EMBL" id="MDT0581455.1"/>
    </source>
</evidence>
<dbReference type="RefSeq" id="WP_311360256.1">
    <property type="nucleotide sequence ID" value="NZ_JAVRIE010000001.1"/>
</dbReference>
<keyword evidence="1" id="KW-0472">Membrane</keyword>
<accession>A0AAW8R027</accession>
<dbReference type="InterPro" id="IPR008620">
    <property type="entry name" value="FixH"/>
</dbReference>
<organism evidence="2 3">
    <name type="scientific">Brumicola blandensis</name>
    <dbReference type="NCBI Taxonomy" id="3075611"/>
    <lineage>
        <taxon>Bacteria</taxon>
        <taxon>Pseudomonadati</taxon>
        <taxon>Pseudomonadota</taxon>
        <taxon>Gammaproteobacteria</taxon>
        <taxon>Alteromonadales</taxon>
        <taxon>Alteromonadaceae</taxon>
        <taxon>Brumicola</taxon>
    </lineage>
</organism>
<evidence type="ECO:0000313" key="3">
    <source>
        <dbReference type="Proteomes" id="UP001249020"/>
    </source>
</evidence>
<proteinExistence type="predicted"/>